<proteinExistence type="predicted"/>
<dbReference type="Pfam" id="PF13610">
    <property type="entry name" value="DDE_Tnp_IS240"/>
    <property type="match status" value="1"/>
</dbReference>
<feature type="domain" description="Integrase catalytic" evidence="1">
    <location>
        <begin position="274"/>
        <end position="454"/>
    </location>
</feature>
<dbReference type="GO" id="GO:0015074">
    <property type="term" value="P:DNA integration"/>
    <property type="evidence" value="ECO:0007669"/>
    <property type="project" value="InterPro"/>
</dbReference>
<comment type="caution">
    <text evidence="2">The sequence shown here is derived from an EMBL/GenBank/DDBJ whole genome shotgun (WGS) entry which is preliminary data.</text>
</comment>
<dbReference type="Proteomes" id="UP000886724">
    <property type="component" value="Unassembled WGS sequence"/>
</dbReference>
<dbReference type="GO" id="GO:0003676">
    <property type="term" value="F:nucleic acid binding"/>
    <property type="evidence" value="ECO:0007669"/>
    <property type="project" value="InterPro"/>
</dbReference>
<accession>A0A9D1XNM3</accession>
<dbReference type="InterPro" id="IPR036397">
    <property type="entry name" value="RNaseH_sf"/>
</dbReference>
<dbReference type="EMBL" id="DXET01000264">
    <property type="protein sequence ID" value="HIX82639.1"/>
    <property type="molecule type" value="Genomic_DNA"/>
</dbReference>
<reference evidence="2" key="1">
    <citation type="journal article" date="2021" name="PeerJ">
        <title>Extensive microbial diversity within the chicken gut microbiome revealed by metagenomics and culture.</title>
        <authorList>
            <person name="Gilroy R."/>
            <person name="Ravi A."/>
            <person name="Getino M."/>
            <person name="Pursley I."/>
            <person name="Horton D.L."/>
            <person name="Alikhan N.F."/>
            <person name="Baker D."/>
            <person name="Gharbi K."/>
            <person name="Hall N."/>
            <person name="Watson M."/>
            <person name="Adriaenssens E.M."/>
            <person name="Foster-Nyarko E."/>
            <person name="Jarju S."/>
            <person name="Secka A."/>
            <person name="Antonio M."/>
            <person name="Oren A."/>
            <person name="Chaudhuri R.R."/>
            <person name="La Ragione R."/>
            <person name="Hildebrand F."/>
            <person name="Pallen M.J."/>
        </authorList>
    </citation>
    <scope>NUCLEOTIDE SEQUENCE</scope>
    <source>
        <strain evidence="2">ChiGjej1B1-14440</strain>
    </source>
</reference>
<reference evidence="2" key="2">
    <citation type="submission" date="2021-04" db="EMBL/GenBank/DDBJ databases">
        <authorList>
            <person name="Gilroy R."/>
        </authorList>
    </citation>
    <scope>NUCLEOTIDE SEQUENCE</scope>
    <source>
        <strain evidence="2">ChiGjej1B1-14440</strain>
    </source>
</reference>
<evidence type="ECO:0000259" key="1">
    <source>
        <dbReference type="PROSITE" id="PS50994"/>
    </source>
</evidence>
<dbReference type="SUPFAM" id="SSF144020">
    <property type="entry name" value="FdhE-like"/>
    <property type="match status" value="1"/>
</dbReference>
<dbReference type="InterPro" id="IPR001584">
    <property type="entry name" value="Integrase_cat-core"/>
</dbReference>
<evidence type="ECO:0000313" key="2">
    <source>
        <dbReference type="EMBL" id="HIX82639.1"/>
    </source>
</evidence>
<dbReference type="PROSITE" id="PS50994">
    <property type="entry name" value="INTEGRASE"/>
    <property type="match status" value="1"/>
</dbReference>
<organism evidence="2 3">
    <name type="scientific">Candidatus Erysipelatoclostridium merdavium</name>
    <dbReference type="NCBI Taxonomy" id="2838566"/>
    <lineage>
        <taxon>Bacteria</taxon>
        <taxon>Bacillati</taxon>
        <taxon>Bacillota</taxon>
        <taxon>Erysipelotrichia</taxon>
        <taxon>Erysipelotrichales</taxon>
        <taxon>Erysipelotrichales incertae sedis</taxon>
    </lineage>
</organism>
<dbReference type="AlphaFoldDB" id="A0A9D1XNM3"/>
<sequence length="481" mass="56224">MVKIISSIIYLLNIIRKFLFKFECFLLKFLPNNPNSSVTSDAYRRFKVHPLPIVEPEHMPIPFDAAKSAYEAKHNKPLKPVFRHDGKIYPPKGTVCPHCGATHEYLSYNNGNKRTQIRCKVCEKTFSTQKSYSQQVVRKCPYCGHKLSMIKSRNHFDIYKCMNPKCSHYKSELKKLSKEDKAKYKRNPSAFSLHYITRVFNASLDMLERIQLKIAPSKVDLSRIHNSKHVLGLVLTYYVNYGLSLRKTALILYEVHDIKISHQTIANYAQAASHLLFPWLDNFKHDLNAYHCGDETYVKVLGKKAYVFFMCDVKKKIITSFKIYMKRDTFSAIDAFYSVLRKFKKIPKNLEFVVDGNPIYKAAQQYFQLKRIFFKVTQVIGLTNDDPVSKQHRPAKQIIERLNRTFKYSYAVKNGFNSLEGANDFMCLFTTYFNFLRNHTSLGYKPPVELDCLKKTHNMPNKWNILLDEALNYFIESTMEF</sequence>
<dbReference type="InterPro" id="IPR032874">
    <property type="entry name" value="DDE_dom"/>
</dbReference>
<dbReference type="SUPFAM" id="SSF53098">
    <property type="entry name" value="Ribonuclease H-like"/>
    <property type="match status" value="1"/>
</dbReference>
<dbReference type="Gene3D" id="3.30.420.10">
    <property type="entry name" value="Ribonuclease H-like superfamily/Ribonuclease H"/>
    <property type="match status" value="1"/>
</dbReference>
<dbReference type="InterPro" id="IPR012337">
    <property type="entry name" value="RNaseH-like_sf"/>
</dbReference>
<evidence type="ECO:0000313" key="3">
    <source>
        <dbReference type="Proteomes" id="UP000886724"/>
    </source>
</evidence>
<protein>
    <submittedName>
        <fullName evidence="2">DDE-type integrase/transposase/recombinase</fullName>
    </submittedName>
</protein>
<gene>
    <name evidence="2" type="ORF">H9980_11825</name>
</gene>
<dbReference type="InterPro" id="IPR024064">
    <property type="entry name" value="FdhE-like_sf"/>
</dbReference>
<name>A0A9D1XNM3_9FIRM</name>